<dbReference type="PANTHER" id="PTHR10229:SF0">
    <property type="entry name" value="GTP-BINDING PROTEIN 6-RELATED"/>
    <property type="match status" value="1"/>
</dbReference>
<evidence type="ECO:0000313" key="3">
    <source>
        <dbReference type="Proteomes" id="UP000677054"/>
    </source>
</evidence>
<name>A0A7R9FU16_9CRUS</name>
<dbReference type="PROSITE" id="PS51705">
    <property type="entry name" value="G_HFLX"/>
    <property type="match status" value="1"/>
</dbReference>
<evidence type="ECO:0000259" key="1">
    <source>
        <dbReference type="PROSITE" id="PS51705"/>
    </source>
</evidence>
<feature type="domain" description="Hflx-type G" evidence="1">
    <location>
        <begin position="8"/>
        <end position="166"/>
    </location>
</feature>
<dbReference type="GO" id="GO:0005525">
    <property type="term" value="F:GTP binding"/>
    <property type="evidence" value="ECO:0007669"/>
    <property type="project" value="InterPro"/>
</dbReference>
<dbReference type="InterPro" id="IPR027417">
    <property type="entry name" value="P-loop_NTPase"/>
</dbReference>
<dbReference type="GO" id="GO:0005737">
    <property type="term" value="C:cytoplasm"/>
    <property type="evidence" value="ECO:0007669"/>
    <property type="project" value="TreeGrafter"/>
</dbReference>
<dbReference type="SUPFAM" id="SSF52540">
    <property type="entry name" value="P-loop containing nucleoside triphosphate hydrolases"/>
    <property type="match status" value="1"/>
</dbReference>
<dbReference type="GO" id="GO:0043022">
    <property type="term" value="F:ribosome binding"/>
    <property type="evidence" value="ECO:0007669"/>
    <property type="project" value="TreeGrafter"/>
</dbReference>
<dbReference type="OrthoDB" id="10268034at2759"/>
<gene>
    <name evidence="2" type="ORF">DSTB1V02_LOCUS14670</name>
</gene>
<sequence length="166" mass="18132">SRIREQVPTVAVVGYTNAGKTSLIKALTGEKSLEPRDHLFATLDVTMHSGLLPSRLTTLFVDTVGFIADIPLALIQAFAATLEDALMADVIVHVRDMSHPDAKNQERTVLDTLTKSLSAERKKLDGMITIGNKIDRLGPNELEEMKSTTSHNGLFLTSCINRTGEM</sequence>
<dbReference type="PANTHER" id="PTHR10229">
    <property type="entry name" value="GTP-BINDING PROTEIN HFLX"/>
    <property type="match status" value="1"/>
</dbReference>
<dbReference type="Gene3D" id="3.40.50.300">
    <property type="entry name" value="P-loop containing nucleotide triphosphate hydrolases"/>
    <property type="match status" value="1"/>
</dbReference>
<dbReference type="FunFam" id="3.40.50.300:FF:000886">
    <property type="entry name" value="Putative GTP-binding protein 6"/>
    <property type="match status" value="1"/>
</dbReference>
<dbReference type="Pfam" id="PF01926">
    <property type="entry name" value="MMR_HSR1"/>
    <property type="match status" value="1"/>
</dbReference>
<accession>A0A7R9FU16</accession>
<dbReference type="EMBL" id="CAJPEV010014396">
    <property type="protein sequence ID" value="CAG0906942.1"/>
    <property type="molecule type" value="Genomic_DNA"/>
</dbReference>
<dbReference type="EMBL" id="LR913914">
    <property type="protein sequence ID" value="CAD7254924.1"/>
    <property type="molecule type" value="Genomic_DNA"/>
</dbReference>
<dbReference type="AlphaFoldDB" id="A0A7R9FU16"/>
<dbReference type="InterPro" id="IPR006073">
    <property type="entry name" value="GTP-bd"/>
</dbReference>
<reference evidence="2" key="1">
    <citation type="submission" date="2020-11" db="EMBL/GenBank/DDBJ databases">
        <authorList>
            <person name="Tran Van P."/>
        </authorList>
    </citation>
    <scope>NUCLEOTIDE SEQUENCE</scope>
</reference>
<protein>
    <recommendedName>
        <fullName evidence="1">Hflx-type G domain-containing protein</fullName>
    </recommendedName>
</protein>
<evidence type="ECO:0000313" key="2">
    <source>
        <dbReference type="EMBL" id="CAD7254924.1"/>
    </source>
</evidence>
<organism evidence="2">
    <name type="scientific">Darwinula stevensoni</name>
    <dbReference type="NCBI Taxonomy" id="69355"/>
    <lineage>
        <taxon>Eukaryota</taxon>
        <taxon>Metazoa</taxon>
        <taxon>Ecdysozoa</taxon>
        <taxon>Arthropoda</taxon>
        <taxon>Crustacea</taxon>
        <taxon>Oligostraca</taxon>
        <taxon>Ostracoda</taxon>
        <taxon>Podocopa</taxon>
        <taxon>Podocopida</taxon>
        <taxon>Darwinulocopina</taxon>
        <taxon>Darwinuloidea</taxon>
        <taxon>Darwinulidae</taxon>
        <taxon>Darwinula</taxon>
    </lineage>
</organism>
<proteinExistence type="predicted"/>
<dbReference type="InterPro" id="IPR030394">
    <property type="entry name" value="G_HFLX_dom"/>
</dbReference>
<dbReference type="InterPro" id="IPR016496">
    <property type="entry name" value="GTPase_HflX"/>
</dbReference>
<dbReference type="Proteomes" id="UP000677054">
    <property type="component" value="Unassembled WGS sequence"/>
</dbReference>
<feature type="non-terminal residue" evidence="2">
    <location>
        <position position="166"/>
    </location>
</feature>
<keyword evidence="3" id="KW-1185">Reference proteome</keyword>